<dbReference type="PANTHER" id="PTHR33823:SF2">
    <property type="entry name" value="RNA POLYMERASE-BINDING TRANSCRIPTION FACTOR DKSA"/>
    <property type="match status" value="1"/>
</dbReference>
<evidence type="ECO:0000256" key="3">
    <source>
        <dbReference type="ARBA" id="ARBA00022833"/>
    </source>
</evidence>
<comment type="caution">
    <text evidence="7">The sequence shown here is derived from an EMBL/GenBank/DDBJ whole genome shotgun (WGS) entry which is preliminary data.</text>
</comment>
<dbReference type="RefSeq" id="WP_160825968.1">
    <property type="nucleotide sequence ID" value="NZ_JBHSXE010000001.1"/>
</dbReference>
<reference evidence="8" key="1">
    <citation type="journal article" date="2019" name="Int. J. Syst. Evol. Microbiol.">
        <title>The Global Catalogue of Microorganisms (GCM) 10K type strain sequencing project: providing services to taxonomists for standard genome sequencing and annotation.</title>
        <authorList>
            <consortium name="The Broad Institute Genomics Platform"/>
            <consortium name="The Broad Institute Genome Sequencing Center for Infectious Disease"/>
            <person name="Wu L."/>
            <person name="Ma J."/>
        </authorList>
    </citation>
    <scope>NUCLEOTIDE SEQUENCE [LARGE SCALE GENOMIC DNA]</scope>
    <source>
        <strain evidence="8">JCM 3369</strain>
    </source>
</reference>
<evidence type="ECO:0000256" key="5">
    <source>
        <dbReference type="SAM" id="Coils"/>
    </source>
</evidence>
<name>A0ABW2CRN3_9ACTN</name>
<keyword evidence="5" id="KW-0175">Coiled coil</keyword>
<dbReference type="Gene3D" id="1.20.120.910">
    <property type="entry name" value="DksA, coiled-coil domain"/>
    <property type="match status" value="1"/>
</dbReference>
<keyword evidence="3" id="KW-0862">Zinc</keyword>
<evidence type="ECO:0000259" key="6">
    <source>
        <dbReference type="Pfam" id="PF01258"/>
    </source>
</evidence>
<keyword evidence="1" id="KW-0479">Metal-binding</keyword>
<keyword evidence="2" id="KW-0863">Zinc-finger</keyword>
<dbReference type="PANTHER" id="PTHR33823">
    <property type="entry name" value="RNA POLYMERASE-BINDING TRANSCRIPTION FACTOR DKSA-RELATED"/>
    <property type="match status" value="1"/>
</dbReference>
<organism evidence="7 8">
    <name type="scientific">Actinomadura yumaensis</name>
    <dbReference type="NCBI Taxonomy" id="111807"/>
    <lineage>
        <taxon>Bacteria</taxon>
        <taxon>Bacillati</taxon>
        <taxon>Actinomycetota</taxon>
        <taxon>Actinomycetes</taxon>
        <taxon>Streptosporangiales</taxon>
        <taxon>Thermomonosporaceae</taxon>
        <taxon>Actinomadura</taxon>
    </lineage>
</organism>
<dbReference type="Pfam" id="PF01258">
    <property type="entry name" value="zf-dskA_traR"/>
    <property type="match status" value="1"/>
</dbReference>
<dbReference type="Proteomes" id="UP001596380">
    <property type="component" value="Unassembled WGS sequence"/>
</dbReference>
<evidence type="ECO:0000256" key="1">
    <source>
        <dbReference type="ARBA" id="ARBA00022723"/>
    </source>
</evidence>
<evidence type="ECO:0000313" key="7">
    <source>
        <dbReference type="EMBL" id="MFC6884461.1"/>
    </source>
</evidence>
<proteinExistence type="predicted"/>
<dbReference type="EMBL" id="JBHSXS010000027">
    <property type="protein sequence ID" value="MFC6884461.1"/>
    <property type="molecule type" value="Genomic_DNA"/>
</dbReference>
<evidence type="ECO:0000256" key="2">
    <source>
        <dbReference type="ARBA" id="ARBA00022771"/>
    </source>
</evidence>
<protein>
    <submittedName>
        <fullName evidence="7">TraR/DksA family transcriptional regulator</fullName>
    </submittedName>
</protein>
<accession>A0ABW2CRN3</accession>
<sequence>MDEGHAAGGEDNADVRAVLDAERERVRTRIAALARDRAGIVESASLVAVDDEHDPEGVTLGFERAHVEGLLDAARRRLAELDRAVERLDAGAYGVCAACGGPIGAGRLEARPGTSRCIACASASSRSGPDRRR</sequence>
<dbReference type="SUPFAM" id="SSF57716">
    <property type="entry name" value="Glucocorticoid receptor-like (DNA-binding domain)"/>
    <property type="match status" value="1"/>
</dbReference>
<keyword evidence="8" id="KW-1185">Reference proteome</keyword>
<dbReference type="PROSITE" id="PS51128">
    <property type="entry name" value="ZF_DKSA_2"/>
    <property type="match status" value="1"/>
</dbReference>
<evidence type="ECO:0000256" key="4">
    <source>
        <dbReference type="PROSITE-ProRule" id="PRU00510"/>
    </source>
</evidence>
<feature type="zinc finger region" description="dksA C4-type" evidence="4">
    <location>
        <begin position="96"/>
        <end position="120"/>
    </location>
</feature>
<dbReference type="InterPro" id="IPR000962">
    <property type="entry name" value="Znf_DskA_TraR"/>
</dbReference>
<feature type="coiled-coil region" evidence="5">
    <location>
        <begin position="64"/>
        <end position="91"/>
    </location>
</feature>
<feature type="domain" description="Zinc finger DksA/TraR C4-type" evidence="6">
    <location>
        <begin position="91"/>
        <end position="124"/>
    </location>
</feature>
<evidence type="ECO:0000313" key="8">
    <source>
        <dbReference type="Proteomes" id="UP001596380"/>
    </source>
</evidence>
<gene>
    <name evidence="7" type="ORF">ACFQKB_32205</name>
</gene>